<reference evidence="7" key="2">
    <citation type="journal article" date="2008" name="Nucleic Acids Res.">
        <title>The rice annotation project database (RAP-DB): 2008 update.</title>
        <authorList>
            <consortium name="The rice annotation project (RAP)"/>
        </authorList>
    </citation>
    <scope>GENOME REANNOTATION</scope>
    <source>
        <strain evidence="7">cv. Nipponbare</strain>
    </source>
</reference>
<proteinExistence type="inferred from homology"/>
<dbReference type="InterPro" id="IPR023210">
    <property type="entry name" value="NADP_OxRdtase_dom"/>
</dbReference>
<dbReference type="SUPFAM" id="SSF51430">
    <property type="entry name" value="NAD(P)-linked oxidoreductase"/>
    <property type="match status" value="1"/>
</dbReference>
<evidence type="ECO:0000256" key="2">
    <source>
        <dbReference type="ARBA" id="ARBA00022857"/>
    </source>
</evidence>
<dbReference type="PANTHER" id="PTHR43625">
    <property type="entry name" value="AFLATOXIN B1 ALDEHYDE REDUCTASE"/>
    <property type="match status" value="1"/>
</dbReference>
<evidence type="ECO:0000256" key="4">
    <source>
        <dbReference type="SAM" id="MobiDB-lite"/>
    </source>
</evidence>
<name>C7J0X9_ORYSJ</name>
<evidence type="ECO:0000259" key="5">
    <source>
        <dbReference type="Pfam" id="PF00248"/>
    </source>
</evidence>
<feature type="domain" description="NADP-dependent oxidoreductase" evidence="5">
    <location>
        <begin position="1"/>
        <end position="130"/>
    </location>
</feature>
<dbReference type="PANTHER" id="PTHR43625:SF29">
    <property type="entry name" value="NADP-DEPENDENT OXIDOREDUCTASE DOMAIN-CONTAINING PROTEIN"/>
    <property type="match status" value="1"/>
</dbReference>
<dbReference type="InterPro" id="IPR036812">
    <property type="entry name" value="NAD(P)_OxRdtase_dom_sf"/>
</dbReference>
<keyword evidence="3" id="KW-0560">Oxidoreductase</keyword>
<dbReference type="Proteomes" id="UP000000763">
    <property type="component" value="Chromosome 4"/>
</dbReference>
<dbReference type="KEGG" id="dosa:Os04g0341100"/>
<reference evidence="6 7" key="1">
    <citation type="journal article" date="2005" name="Nature">
        <title>The map-based sequence of the rice genome.</title>
        <authorList>
            <consortium name="International rice genome sequencing project (IRGSP)"/>
            <person name="Matsumoto T."/>
            <person name="Wu J."/>
            <person name="Kanamori H."/>
            <person name="Katayose Y."/>
            <person name="Fujisawa M."/>
            <person name="Namiki N."/>
            <person name="Mizuno H."/>
            <person name="Yamamoto K."/>
            <person name="Antonio B.A."/>
            <person name="Baba T."/>
            <person name="Sakata K."/>
            <person name="Nagamura Y."/>
            <person name="Aoki H."/>
            <person name="Arikawa K."/>
            <person name="Arita K."/>
            <person name="Bito T."/>
            <person name="Chiden Y."/>
            <person name="Fujitsuka N."/>
            <person name="Fukunaka R."/>
            <person name="Hamada M."/>
            <person name="Harada C."/>
            <person name="Hayashi A."/>
            <person name="Hijishita S."/>
            <person name="Honda M."/>
            <person name="Hosokawa S."/>
            <person name="Ichikawa Y."/>
            <person name="Idonuma A."/>
            <person name="Iijima M."/>
            <person name="Ikeda M."/>
            <person name="Ikeno M."/>
            <person name="Ito K."/>
            <person name="Ito S."/>
            <person name="Ito T."/>
            <person name="Ito Y."/>
            <person name="Ito Y."/>
            <person name="Iwabuchi A."/>
            <person name="Kamiya K."/>
            <person name="Karasawa W."/>
            <person name="Kurita K."/>
            <person name="Katagiri S."/>
            <person name="Kikuta A."/>
            <person name="Kobayashi H."/>
            <person name="Kobayashi N."/>
            <person name="Machita K."/>
            <person name="Maehara T."/>
            <person name="Masukawa M."/>
            <person name="Mizubayashi T."/>
            <person name="Mukai Y."/>
            <person name="Nagasaki H."/>
            <person name="Nagata Y."/>
            <person name="Naito S."/>
            <person name="Nakashima M."/>
            <person name="Nakama Y."/>
            <person name="Nakamichi Y."/>
            <person name="Nakamura M."/>
            <person name="Meguro A."/>
            <person name="Negishi M."/>
            <person name="Ohta I."/>
            <person name="Ohta T."/>
            <person name="Okamoto M."/>
            <person name="Ono N."/>
            <person name="Saji S."/>
            <person name="Sakaguchi M."/>
            <person name="Sakai K."/>
            <person name="Shibata M."/>
            <person name="Shimokawa T."/>
            <person name="Song J."/>
            <person name="Takazaki Y."/>
            <person name="Terasawa K."/>
            <person name="Tsugane M."/>
            <person name="Tsuji K."/>
            <person name="Ueda S."/>
            <person name="Waki K."/>
            <person name="Yamagata H."/>
            <person name="Yamamoto M."/>
            <person name="Yamamoto S."/>
            <person name="Yamane H."/>
            <person name="Yoshiki S."/>
            <person name="Yoshihara R."/>
            <person name="Yukawa K."/>
            <person name="Zhong H."/>
            <person name="Yano M."/>
            <person name="Yuan Q."/>
            <person name="Ouyang S."/>
            <person name="Liu J."/>
            <person name="Jones K.M."/>
            <person name="Gansberger K."/>
            <person name="Moffat K."/>
            <person name="Hill J."/>
            <person name="Bera J."/>
            <person name="Fadrosh D."/>
            <person name="Jin S."/>
            <person name="Johri S."/>
            <person name="Kim M."/>
            <person name="Overton L."/>
            <person name="Reardon M."/>
            <person name="Tsitrin T."/>
            <person name="Vuong H."/>
            <person name="Weaver B."/>
            <person name="Ciecko A."/>
            <person name="Tallon L."/>
            <person name="Jackson J."/>
            <person name="Pai G."/>
            <person name="Aken S.V."/>
            <person name="Utterback T."/>
            <person name="Reidmuller S."/>
            <person name="Feldblyum T."/>
            <person name="Hsiao J."/>
            <person name="Zismann V."/>
            <person name="Iobst S."/>
            <person name="de Vazeille A.R."/>
            <person name="Buell C.R."/>
            <person name="Ying K."/>
            <person name="Li Y."/>
            <person name="Lu T."/>
            <person name="Huang Y."/>
            <person name="Zhao Q."/>
            <person name="Feng Q."/>
            <person name="Zhang L."/>
            <person name="Zhu J."/>
            <person name="Weng Q."/>
            <person name="Mu J."/>
            <person name="Lu Y."/>
            <person name="Fan D."/>
            <person name="Liu Y."/>
            <person name="Guan J."/>
            <person name="Zhang Y."/>
            <person name="Yu S."/>
            <person name="Liu X."/>
            <person name="Zhang Y."/>
            <person name="Hong G."/>
            <person name="Han B."/>
            <person name="Choisne N."/>
            <person name="Demange N."/>
            <person name="Orjeda G."/>
            <person name="Samain S."/>
            <person name="Cattolico L."/>
            <person name="Pelletier E."/>
            <person name="Couloux A."/>
            <person name="Segurens B."/>
            <person name="Wincker P."/>
            <person name="D'Hont A."/>
            <person name="Scarpelli C."/>
            <person name="Weissenbach J."/>
            <person name="Salanoubat M."/>
            <person name="Quetier F."/>
            <person name="Yu Y."/>
            <person name="Kim H.R."/>
            <person name="Rambo T."/>
            <person name="Currie J."/>
            <person name="Collura K."/>
            <person name="Luo M."/>
            <person name="Yang T."/>
            <person name="Ammiraju J.S.S."/>
            <person name="Engler F."/>
            <person name="Soderlund C."/>
            <person name="Wing R.A."/>
            <person name="Palmer L.E."/>
            <person name="de la Bastide M."/>
            <person name="Spiegel L."/>
            <person name="Nascimento L."/>
            <person name="Zutavern T."/>
            <person name="O'Shaughnessy A."/>
            <person name="Dike S."/>
            <person name="Dedhia N."/>
            <person name="Preston R."/>
            <person name="Balija V."/>
            <person name="McCombie W.R."/>
            <person name="Chow T."/>
            <person name="Chen H."/>
            <person name="Chung M."/>
            <person name="Chen C."/>
            <person name="Shaw J."/>
            <person name="Wu H."/>
            <person name="Hsiao K."/>
            <person name="Chao Y."/>
            <person name="Chu M."/>
            <person name="Cheng C."/>
            <person name="Hour A."/>
            <person name="Lee P."/>
            <person name="Lin S."/>
            <person name="Lin Y."/>
            <person name="Liou J."/>
            <person name="Liu S."/>
            <person name="Hsing Y."/>
            <person name="Raghuvanshi S."/>
            <person name="Mohanty A."/>
            <person name="Bharti A.K."/>
            <person name="Gaur A."/>
            <person name="Gupta V."/>
            <person name="Kumar D."/>
            <person name="Ravi V."/>
            <person name="Vij S."/>
            <person name="Kapur A."/>
            <person name="Khurana P."/>
            <person name="Khurana P."/>
            <person name="Khurana J.P."/>
            <person name="Tyagi A.K."/>
            <person name="Gaikwad K."/>
            <person name="Singh A."/>
            <person name="Dalal V."/>
            <person name="Srivastava S."/>
            <person name="Dixit A."/>
            <person name="Pal A.K."/>
            <person name="Ghazi I.A."/>
            <person name="Yadav M."/>
            <person name="Pandit A."/>
            <person name="Bhargava A."/>
            <person name="Sureshbabu K."/>
            <person name="Batra K."/>
            <person name="Sharma T.R."/>
            <person name="Mohapatra T."/>
            <person name="Singh N.K."/>
            <person name="Messing J."/>
            <person name="Nelson A.B."/>
            <person name="Fuks G."/>
            <person name="Kavchok S."/>
            <person name="Keizer G."/>
            <person name="Linton E."/>
            <person name="Llaca V."/>
            <person name="Song R."/>
            <person name="Tanyolac B."/>
            <person name="Young S."/>
            <person name="Ho-Il K."/>
            <person name="Hahn J.H."/>
            <person name="Sangsakoo G."/>
            <person name="Vanavichit A."/>
            <person name="de Mattos Luiz.A.T."/>
            <person name="Zimmer P.D."/>
            <person name="Malone G."/>
            <person name="Dellagostin O."/>
            <person name="de Oliveira A.C."/>
            <person name="Bevan M."/>
            <person name="Bancroft I."/>
            <person name="Minx P."/>
            <person name="Cordum H."/>
            <person name="Wilson R."/>
            <person name="Cheng Z."/>
            <person name="Jin W."/>
            <person name="Jiang J."/>
            <person name="Leong S.A."/>
            <person name="Iwama H."/>
            <person name="Gojobori T."/>
            <person name="Itoh T."/>
            <person name="Niimura Y."/>
            <person name="Fujii Y."/>
            <person name="Habara T."/>
            <person name="Sakai H."/>
            <person name="Sato Y."/>
            <person name="Wilson G."/>
            <person name="Kumar K."/>
            <person name="McCouch S."/>
            <person name="Juretic N."/>
            <person name="Hoen D."/>
            <person name="Wright S."/>
            <person name="Bruskiewich R."/>
            <person name="Bureau T."/>
            <person name="Miyao A."/>
            <person name="Hirochika H."/>
            <person name="Nishikawa T."/>
            <person name="Kadowaki K."/>
            <person name="Sugiura M."/>
            <person name="Burr B."/>
            <person name="Sasaki T."/>
        </authorList>
    </citation>
    <scope>NUCLEOTIDE SEQUENCE [LARGE SCALE GENOMIC DNA]</scope>
    <source>
        <strain evidence="7">cv. Nipponbare</strain>
    </source>
</reference>
<comment type="similarity">
    <text evidence="1">Belongs to the aldo/keto reductase family.</text>
</comment>
<dbReference type="Pfam" id="PF00248">
    <property type="entry name" value="Aldo_ket_red"/>
    <property type="match status" value="1"/>
</dbReference>
<evidence type="ECO:0000256" key="3">
    <source>
        <dbReference type="ARBA" id="ARBA00023002"/>
    </source>
</evidence>
<evidence type="ECO:0000313" key="6">
    <source>
        <dbReference type="EMBL" id="BAH92607.1"/>
    </source>
</evidence>
<feature type="compositionally biased region" description="Gly residues" evidence="4">
    <location>
        <begin position="141"/>
        <end position="152"/>
    </location>
</feature>
<protein>
    <submittedName>
        <fullName evidence="6">Os04g0341100 protein</fullName>
    </submittedName>
</protein>
<feature type="region of interest" description="Disordered" evidence="4">
    <location>
        <begin position="123"/>
        <end position="152"/>
    </location>
</feature>
<dbReference type="Gene3D" id="3.20.20.100">
    <property type="entry name" value="NADP-dependent oxidoreductase domain"/>
    <property type="match status" value="1"/>
</dbReference>
<dbReference type="GO" id="GO:0016491">
    <property type="term" value="F:oxidoreductase activity"/>
    <property type="evidence" value="ECO:0007669"/>
    <property type="project" value="UniProtKB-KW"/>
</dbReference>
<accession>C7J0X9</accession>
<evidence type="ECO:0000256" key="1">
    <source>
        <dbReference type="ARBA" id="ARBA00007905"/>
    </source>
</evidence>
<dbReference type="AlphaFoldDB" id="C7J0X9"/>
<evidence type="ECO:0000313" key="7">
    <source>
        <dbReference type="Proteomes" id="UP000000763"/>
    </source>
</evidence>
<gene>
    <name evidence="6" type="ordered locus">Os04g0341100</name>
</gene>
<dbReference type="InterPro" id="IPR050791">
    <property type="entry name" value="Aldo-Keto_reductase"/>
</dbReference>
<sequence>MGELKKLVEEGKIKYIGLSEASASTIRRAHAVHPITAVQLEWSLWSRDAEEDIIPTCRELGIGIVGFLSSGPKIDLPRFQPENMEKNTVIFERVSVMATRKGCTASQLALAWVHHQGSDVCPIPGTSTTKGGQLRPERGGAGRAPRGGGDGRARVVGGGGRAARGQVPRQLPHHLEGLRDTAIVVLEGIRLNDNYTSVAMPPLSFLAL</sequence>
<organism evidence="6 7">
    <name type="scientific">Oryza sativa subsp. japonica</name>
    <name type="common">Rice</name>
    <dbReference type="NCBI Taxonomy" id="39947"/>
    <lineage>
        <taxon>Eukaryota</taxon>
        <taxon>Viridiplantae</taxon>
        <taxon>Streptophyta</taxon>
        <taxon>Embryophyta</taxon>
        <taxon>Tracheophyta</taxon>
        <taxon>Spermatophyta</taxon>
        <taxon>Magnoliopsida</taxon>
        <taxon>Liliopsida</taxon>
        <taxon>Poales</taxon>
        <taxon>Poaceae</taxon>
        <taxon>BOP clade</taxon>
        <taxon>Oryzoideae</taxon>
        <taxon>Oryzeae</taxon>
        <taxon>Oryzinae</taxon>
        <taxon>Oryza</taxon>
        <taxon>Oryza sativa</taxon>
    </lineage>
</organism>
<keyword evidence="2" id="KW-0521">NADP</keyword>
<dbReference type="EMBL" id="AP008210">
    <property type="protein sequence ID" value="BAH92607.1"/>
    <property type="molecule type" value="Genomic_DNA"/>
</dbReference>